<evidence type="ECO:0000256" key="1">
    <source>
        <dbReference type="SAM" id="SignalP"/>
    </source>
</evidence>
<dbReference type="Gene3D" id="3.40.720.10">
    <property type="entry name" value="Alkaline Phosphatase, subunit A"/>
    <property type="match status" value="1"/>
</dbReference>
<dbReference type="EnsemblMetazoa" id="CJA17407.1">
    <property type="protein sequence ID" value="CJA17407.1"/>
    <property type="gene ID" value="WBGene00136610"/>
</dbReference>
<dbReference type="Pfam" id="PF01663">
    <property type="entry name" value="Phosphodiest"/>
    <property type="match status" value="1"/>
</dbReference>
<dbReference type="PANTHER" id="PTHR10151">
    <property type="entry name" value="ECTONUCLEOTIDE PYROPHOSPHATASE/PHOSPHODIESTERASE"/>
    <property type="match status" value="1"/>
</dbReference>
<dbReference type="SUPFAM" id="SSF53649">
    <property type="entry name" value="Alkaline phosphatase-like"/>
    <property type="match status" value="1"/>
</dbReference>
<organism evidence="2 3">
    <name type="scientific">Caenorhabditis japonica</name>
    <dbReference type="NCBI Taxonomy" id="281687"/>
    <lineage>
        <taxon>Eukaryota</taxon>
        <taxon>Metazoa</taxon>
        <taxon>Ecdysozoa</taxon>
        <taxon>Nematoda</taxon>
        <taxon>Chromadorea</taxon>
        <taxon>Rhabditida</taxon>
        <taxon>Rhabditina</taxon>
        <taxon>Rhabditomorpha</taxon>
        <taxon>Rhabditoidea</taxon>
        <taxon>Rhabditidae</taxon>
        <taxon>Peloderinae</taxon>
        <taxon>Caenorhabditis</taxon>
    </lineage>
</organism>
<dbReference type="PANTHER" id="PTHR10151:SF120">
    <property type="entry name" value="BIS(5'-ADENOSYL)-TRIPHOSPHATASE"/>
    <property type="match status" value="1"/>
</dbReference>
<dbReference type="AlphaFoldDB" id="A0A8R1DZQ3"/>
<reference evidence="2" key="2">
    <citation type="submission" date="2022-06" db="UniProtKB">
        <authorList>
            <consortium name="EnsemblMetazoa"/>
        </authorList>
    </citation>
    <scope>IDENTIFICATION</scope>
    <source>
        <strain evidence="2">DF5081</strain>
    </source>
</reference>
<reference evidence="3" key="1">
    <citation type="submission" date="2010-08" db="EMBL/GenBank/DDBJ databases">
        <authorList>
            <consortium name="Caenorhabditis japonica Sequencing Consortium"/>
            <person name="Wilson R.K."/>
        </authorList>
    </citation>
    <scope>NUCLEOTIDE SEQUENCE [LARGE SCALE GENOMIC DNA]</scope>
    <source>
        <strain evidence="3">DF5081</strain>
    </source>
</reference>
<keyword evidence="1" id="KW-0732">Signal</keyword>
<dbReference type="Proteomes" id="UP000005237">
    <property type="component" value="Unassembled WGS sequence"/>
</dbReference>
<evidence type="ECO:0000313" key="2">
    <source>
        <dbReference type="EnsemblMetazoa" id="CJA17407.1"/>
    </source>
</evidence>
<accession>A0A8R1DZQ3</accession>
<evidence type="ECO:0000313" key="3">
    <source>
        <dbReference type="Proteomes" id="UP000005237"/>
    </source>
</evidence>
<name>A0A8R1DZQ3_CAEJA</name>
<dbReference type="InterPro" id="IPR002591">
    <property type="entry name" value="Phosphodiest/P_Trfase"/>
</dbReference>
<feature type="signal peptide" evidence="1">
    <location>
        <begin position="1"/>
        <end position="18"/>
    </location>
</feature>
<protein>
    <submittedName>
        <fullName evidence="2">AP3A hydrolase</fullName>
    </submittedName>
</protein>
<dbReference type="InterPro" id="IPR017850">
    <property type="entry name" value="Alkaline_phosphatase_core_sf"/>
</dbReference>
<dbReference type="Gene3D" id="3.30.1360.180">
    <property type="match status" value="1"/>
</dbReference>
<feature type="chain" id="PRO_5035884031" evidence="1">
    <location>
        <begin position="19"/>
        <end position="350"/>
    </location>
</feature>
<proteinExistence type="predicted"/>
<dbReference type="GO" id="GO:0016787">
    <property type="term" value="F:hydrolase activity"/>
    <property type="evidence" value="ECO:0007669"/>
    <property type="project" value="UniProtKB-ARBA"/>
</dbReference>
<keyword evidence="3" id="KW-1185">Reference proteome</keyword>
<dbReference type="CDD" id="cd16018">
    <property type="entry name" value="Enpp"/>
    <property type="match status" value="1"/>
</dbReference>
<sequence length="350" mass="40649">MHLKFAIFLFFLLSAASALSRHPKLLLISFDGFRYDLLDPGLVPNIHKWATLSTWFPSGLKSQYVTYTAPNHMSIATGLYEEEHGIVGNYFFDPEMRKMFDYFNSTHKEGVVNASQADFWYKADPIWLTNERWESSRRSASFYWPNGESPFPYIPHRPKIAKPWTVVGDLKSWMRDADDVIDAFTREKEPVNFVAWYVAEPDHTLHGNGFHNGELEKTLKRLDELFLYFIKKFDDYNLGSEVNIILTADHGHAEIKDEKHVMCVKDYVNGVGFEMGDHMIYPHSDEIGEQIYQNLSKAIKDNGFDVNIHWKQDIPERWHYKNSSRIGKIVFEPLIGSSISFSCTRNQMEA</sequence>